<proteinExistence type="predicted"/>
<dbReference type="EMBL" id="MCOG01000120">
    <property type="protein sequence ID" value="ORY42396.1"/>
    <property type="molecule type" value="Genomic_DNA"/>
</dbReference>
<dbReference type="Proteomes" id="UP000193920">
    <property type="component" value="Unassembled WGS sequence"/>
</dbReference>
<accession>A0A1Y2C630</accession>
<reference evidence="1 2" key="1">
    <citation type="submission" date="2016-08" db="EMBL/GenBank/DDBJ databases">
        <title>A Parts List for Fungal Cellulosomes Revealed by Comparative Genomics.</title>
        <authorList>
            <consortium name="DOE Joint Genome Institute"/>
            <person name="Haitjema C.H."/>
            <person name="Gilmore S.P."/>
            <person name="Henske J.K."/>
            <person name="Solomon K.V."/>
            <person name="De Groot R."/>
            <person name="Kuo A."/>
            <person name="Mondo S.J."/>
            <person name="Salamov A.A."/>
            <person name="Labutti K."/>
            <person name="Zhao Z."/>
            <person name="Chiniquy J."/>
            <person name="Barry K."/>
            <person name="Brewer H.M."/>
            <person name="Purvine S.O."/>
            <person name="Wright A.T."/>
            <person name="Boxma B."/>
            <person name="Van Alen T."/>
            <person name="Hackstein J.H."/>
            <person name="Baker S.E."/>
            <person name="Grigoriev I.V."/>
            <person name="O'Malley M.A."/>
        </authorList>
    </citation>
    <scope>NUCLEOTIDE SEQUENCE [LARGE SCALE GENOMIC DNA]</scope>
    <source>
        <strain evidence="1 2">G1</strain>
    </source>
</reference>
<keyword evidence="2" id="KW-1185">Reference proteome</keyword>
<sequence>MTLFYMSSQNGLEFMHQTIKNNGDMELIYISEFDKLIIRNDTNDIAWEMYRSKKKKKKVIFFISNDDDCNTLYSYSHLNITFDNVVFNPSILASRKVLIFISNFDDSSGYTHPNPNEFITSIEEIP</sequence>
<evidence type="ECO:0000313" key="2">
    <source>
        <dbReference type="Proteomes" id="UP000193920"/>
    </source>
</evidence>
<dbReference type="OrthoDB" id="10645598at2759"/>
<organism evidence="1 2">
    <name type="scientific">Neocallimastix californiae</name>
    <dbReference type="NCBI Taxonomy" id="1754190"/>
    <lineage>
        <taxon>Eukaryota</taxon>
        <taxon>Fungi</taxon>
        <taxon>Fungi incertae sedis</taxon>
        <taxon>Chytridiomycota</taxon>
        <taxon>Chytridiomycota incertae sedis</taxon>
        <taxon>Neocallimastigomycetes</taxon>
        <taxon>Neocallimastigales</taxon>
        <taxon>Neocallimastigaceae</taxon>
        <taxon>Neocallimastix</taxon>
    </lineage>
</organism>
<protein>
    <submittedName>
        <fullName evidence="1">Uncharacterized protein</fullName>
    </submittedName>
</protein>
<gene>
    <name evidence="1" type="ORF">LY90DRAFT_509978</name>
</gene>
<evidence type="ECO:0000313" key="1">
    <source>
        <dbReference type="EMBL" id="ORY42396.1"/>
    </source>
</evidence>
<name>A0A1Y2C630_9FUNG</name>
<dbReference type="AlphaFoldDB" id="A0A1Y2C630"/>
<comment type="caution">
    <text evidence="1">The sequence shown here is derived from an EMBL/GenBank/DDBJ whole genome shotgun (WGS) entry which is preliminary data.</text>
</comment>